<accession>A0A223S096</accession>
<evidence type="ECO:0000313" key="2">
    <source>
        <dbReference type="EMBL" id="ASU81517.1"/>
    </source>
</evidence>
<feature type="region of interest" description="Disordered" evidence="1">
    <location>
        <begin position="79"/>
        <end position="104"/>
    </location>
</feature>
<dbReference type="AlphaFoldDB" id="A0A223S096"/>
<dbReference type="RefSeq" id="WP_017619514.1">
    <property type="nucleotide sequence ID" value="NZ_ANBG01000245.1"/>
</dbReference>
<gene>
    <name evidence="2" type="ORF">CDO52_00800</name>
</gene>
<dbReference type="EMBL" id="CP022753">
    <property type="protein sequence ID" value="ASU81517.1"/>
    <property type="molecule type" value="Genomic_DNA"/>
</dbReference>
<evidence type="ECO:0000256" key="1">
    <source>
        <dbReference type="SAM" id="MobiDB-lite"/>
    </source>
</evidence>
<sequence length="237" mass="26332">MTECPGPCNRTWRQLRDTHADALDAWAAAAPEHRGDPPDPPEVEPVPGEPVWCRRCAGAIRHSLADLDNLSALIAAEADGHRGRGDDSDKVRRSKGTPSPSPAADLIDALYGDLTHWEAVYREAIGAGTRPERSRGATALTISISWLSVHLDGVLTWPWSVDMGLAVLRWQRRLQATAKARPPARRKPFPCPRCDRRTLIYEEDRDLIRCENPDCCRVLSIDEYDAHVTEQEGKMAS</sequence>
<organism evidence="2 3">
    <name type="scientific">Nocardiopsis gilva YIM 90087</name>
    <dbReference type="NCBI Taxonomy" id="1235441"/>
    <lineage>
        <taxon>Bacteria</taxon>
        <taxon>Bacillati</taxon>
        <taxon>Actinomycetota</taxon>
        <taxon>Actinomycetes</taxon>
        <taxon>Streptosporangiales</taxon>
        <taxon>Nocardiopsidaceae</taxon>
        <taxon>Nocardiopsis</taxon>
    </lineage>
</organism>
<dbReference type="KEGG" id="ngv:CDO52_00800"/>
<dbReference type="OrthoDB" id="3469958at2"/>
<dbReference type="Proteomes" id="UP000215005">
    <property type="component" value="Chromosome"/>
</dbReference>
<reference evidence="2 3" key="1">
    <citation type="submission" date="2017-08" db="EMBL/GenBank/DDBJ databases">
        <title>The complete genome sequence of Nocardiopsis gilva YIM 90087.</title>
        <authorList>
            <person name="Yin M."/>
            <person name="Tang S."/>
        </authorList>
    </citation>
    <scope>NUCLEOTIDE SEQUENCE [LARGE SCALE GENOMIC DNA]</scope>
    <source>
        <strain evidence="2 3">YIM 90087</strain>
    </source>
</reference>
<protein>
    <submittedName>
        <fullName evidence="2">Uncharacterized protein</fullName>
    </submittedName>
</protein>
<proteinExistence type="predicted"/>
<keyword evidence="3" id="KW-1185">Reference proteome</keyword>
<name>A0A223S096_9ACTN</name>
<feature type="compositionally biased region" description="Basic and acidic residues" evidence="1">
    <location>
        <begin position="79"/>
        <end position="91"/>
    </location>
</feature>
<evidence type="ECO:0000313" key="3">
    <source>
        <dbReference type="Proteomes" id="UP000215005"/>
    </source>
</evidence>